<reference evidence="1" key="1">
    <citation type="submission" date="2020-02" db="EMBL/GenBank/DDBJ databases">
        <authorList>
            <person name="Meier V. D."/>
        </authorList>
    </citation>
    <scope>NUCLEOTIDE SEQUENCE</scope>
    <source>
        <strain evidence="1">AVDCRST_MAG84</strain>
    </source>
</reference>
<evidence type="ECO:0000313" key="1">
    <source>
        <dbReference type="EMBL" id="CAA9416813.1"/>
    </source>
</evidence>
<gene>
    <name evidence="1" type="ORF">AVDCRST_MAG84-6871</name>
</gene>
<protein>
    <submittedName>
        <fullName evidence="1">Uncharacterized protein</fullName>
    </submittedName>
</protein>
<accession>A0A6J4PJ12</accession>
<organism evidence="1">
    <name type="scientific">uncultured Microcoleus sp</name>
    <dbReference type="NCBI Taxonomy" id="259945"/>
    <lineage>
        <taxon>Bacteria</taxon>
        <taxon>Bacillati</taxon>
        <taxon>Cyanobacteriota</taxon>
        <taxon>Cyanophyceae</taxon>
        <taxon>Oscillatoriophycideae</taxon>
        <taxon>Oscillatoriales</taxon>
        <taxon>Microcoleaceae</taxon>
        <taxon>Microcoleus</taxon>
        <taxon>environmental samples</taxon>
    </lineage>
</organism>
<dbReference type="AlphaFoldDB" id="A0A6J4PJ12"/>
<dbReference type="EMBL" id="CADCTZ010001782">
    <property type="protein sequence ID" value="CAA9416813.1"/>
    <property type="molecule type" value="Genomic_DNA"/>
</dbReference>
<proteinExistence type="predicted"/>
<name>A0A6J4PJ12_9CYAN</name>
<sequence length="59" mass="6563">MGIMQGQDVLTCPTIAKNHQKTSICGGFLLGMMRARTTIKLVRSEILHHCQEPAFRPVP</sequence>